<evidence type="ECO:0000259" key="11">
    <source>
        <dbReference type="Pfam" id="PF03033"/>
    </source>
</evidence>
<dbReference type="UniPathway" id="UPA00219"/>
<dbReference type="GO" id="GO:0009252">
    <property type="term" value="P:peptidoglycan biosynthetic process"/>
    <property type="evidence" value="ECO:0007669"/>
    <property type="project" value="UniProtKB-UniRule"/>
</dbReference>
<keyword evidence="4 10" id="KW-0808">Transferase</keyword>
<keyword evidence="6 10" id="KW-0573">Peptidoglycan synthesis</keyword>
<feature type="binding site" evidence="10">
    <location>
        <position position="199"/>
    </location>
    <ligand>
        <name>UDP-N-acetyl-alpha-D-glucosamine</name>
        <dbReference type="ChEBI" id="CHEBI:57705"/>
    </ligand>
</feature>
<evidence type="ECO:0000259" key="12">
    <source>
        <dbReference type="Pfam" id="PF04101"/>
    </source>
</evidence>
<dbReference type="GO" id="GO:0071555">
    <property type="term" value="P:cell wall organization"/>
    <property type="evidence" value="ECO:0007669"/>
    <property type="project" value="UniProtKB-KW"/>
</dbReference>
<organism evidence="13 14">
    <name type="scientific">Candidatus Giovannonibacteria bacterium GW2011_GWC2_44_9</name>
    <dbReference type="NCBI Taxonomy" id="1618658"/>
    <lineage>
        <taxon>Bacteria</taxon>
        <taxon>Candidatus Giovannoniibacteriota</taxon>
    </lineage>
</organism>
<dbReference type="GO" id="GO:0051991">
    <property type="term" value="F:UDP-N-acetyl-D-glucosamine:N-acetylmuramoyl-L-alanyl-D-glutamyl-meso-2,6-diaminopimelyl-D-alanyl-D-alanine-diphosphoundecaprenol 4-beta-N-acetylglucosaminlytransferase activity"/>
    <property type="evidence" value="ECO:0007669"/>
    <property type="project" value="RHEA"/>
</dbReference>
<evidence type="ECO:0000256" key="2">
    <source>
        <dbReference type="ARBA" id="ARBA00022618"/>
    </source>
</evidence>
<evidence type="ECO:0000256" key="6">
    <source>
        <dbReference type="ARBA" id="ARBA00022984"/>
    </source>
</evidence>
<keyword evidence="8 10" id="KW-0131">Cell cycle</keyword>
<dbReference type="HAMAP" id="MF_00033">
    <property type="entry name" value="MurG"/>
    <property type="match status" value="1"/>
</dbReference>
<sequence>MKIVLTGGGTGGHFYPLIAVARSLKKEAEAANIARLELFFISDDPLDRELLIRENIKFIKIPAGKMRRYFSLRYLPDTLKTIFGIIRAFWWIYLMMPDIIFSKGGYASFPILLAARVLKIPVIIHESDIVPGLVNQWAGKWADRIALSFVESANYFKNKNSAVVGNPIRLQIIGGNVKEAIEYFKLEDNSPVILVLGGSQGSERINETILAMLDQVVRQYQIIHQVGKNNLADVLGRANVILAKSEFKTRYHPYGFLDEGELRDASRAASLIVSRSSSAIFEIAAWGVPAILIPLPTAAQNHQRENAYAYARFGACAIIEETNLTPHLLLAEIDKILNDQVKLARMKLATQGFARLDAAEKIAKEIIKLGVHE</sequence>
<comment type="similarity">
    <text evidence="10">Belongs to the glycosyltransferase 28 family. MurG subfamily.</text>
</comment>
<evidence type="ECO:0000256" key="5">
    <source>
        <dbReference type="ARBA" id="ARBA00022960"/>
    </source>
</evidence>
<dbReference type="GO" id="GO:0051301">
    <property type="term" value="P:cell division"/>
    <property type="evidence" value="ECO:0007669"/>
    <property type="project" value="UniProtKB-KW"/>
</dbReference>
<comment type="caution">
    <text evidence="13">The sequence shown here is derived from an EMBL/GenBank/DDBJ whole genome shotgun (WGS) entry which is preliminary data.</text>
</comment>
<dbReference type="PANTHER" id="PTHR21015:SF27">
    <property type="entry name" value="UDP-N-ACETYLGLUCOSAMINE--N-ACETYLMURAMYL-(PENTAPEPTIDE) PYROPHOSPHORYL-UNDECAPRENOL N-ACETYLGLUCOSAMINE TRANSFERASE"/>
    <property type="match status" value="1"/>
</dbReference>
<feature type="binding site" evidence="10">
    <location>
        <begin position="10"/>
        <end position="12"/>
    </location>
    <ligand>
        <name>UDP-N-acetyl-alpha-D-glucosamine</name>
        <dbReference type="ChEBI" id="CHEBI:57705"/>
    </ligand>
</feature>
<evidence type="ECO:0000313" key="13">
    <source>
        <dbReference type="EMBL" id="KKT83668.1"/>
    </source>
</evidence>
<feature type="binding site" evidence="10">
    <location>
        <position position="169"/>
    </location>
    <ligand>
        <name>UDP-N-acetyl-alpha-D-glucosamine</name>
        <dbReference type="ChEBI" id="CHEBI:57705"/>
    </ligand>
</feature>
<comment type="pathway">
    <text evidence="10">Cell wall biogenesis; peptidoglycan biosynthesis.</text>
</comment>
<feature type="domain" description="Glycosyltransferase family 28 N-terminal" evidence="11">
    <location>
        <begin position="3"/>
        <end position="146"/>
    </location>
</feature>
<comment type="caution">
    <text evidence="10">Lacks conserved residue(s) required for the propagation of feature annotation.</text>
</comment>
<evidence type="ECO:0000256" key="3">
    <source>
        <dbReference type="ARBA" id="ARBA00022676"/>
    </source>
</evidence>
<dbReference type="CDD" id="cd03785">
    <property type="entry name" value="GT28_MurG"/>
    <property type="match status" value="1"/>
</dbReference>
<gene>
    <name evidence="10" type="primary">murG</name>
    <name evidence="13" type="ORF">UW81_C0013G0003</name>
</gene>
<dbReference type="GO" id="GO:0008360">
    <property type="term" value="P:regulation of cell shape"/>
    <property type="evidence" value="ECO:0007669"/>
    <property type="project" value="UniProtKB-KW"/>
</dbReference>
<evidence type="ECO:0000256" key="10">
    <source>
        <dbReference type="HAMAP-Rule" id="MF_00033"/>
    </source>
</evidence>
<dbReference type="EC" id="2.4.1.227" evidence="10"/>
<dbReference type="Proteomes" id="UP000033915">
    <property type="component" value="Unassembled WGS sequence"/>
</dbReference>
<proteinExistence type="inferred from homology"/>
<keyword evidence="3 10" id="KW-0328">Glycosyltransferase</keyword>
<accession>A0A0G1KJG7</accession>
<dbReference type="PATRIC" id="fig|1618658.3.peg.470"/>
<dbReference type="Gene3D" id="3.40.50.2000">
    <property type="entry name" value="Glycogen Phosphorylase B"/>
    <property type="match status" value="2"/>
</dbReference>
<feature type="domain" description="Glycosyl transferase family 28 C-terminal" evidence="12">
    <location>
        <begin position="192"/>
        <end position="361"/>
    </location>
</feature>
<protein>
    <recommendedName>
        <fullName evidence="10">UDP-N-acetylglucosamine--N-acetylmuramyl-(pentapeptide) pyrophosphoryl-undecaprenol N-acetylglucosamine transferase</fullName>
        <ecNumber evidence="10">2.4.1.227</ecNumber>
    </recommendedName>
    <alternativeName>
        <fullName evidence="10">Undecaprenyl-PP-MurNAc-pentapeptide-UDPGlcNAc GlcNAc transferase</fullName>
    </alternativeName>
</protein>
<feature type="binding site" evidence="10">
    <location>
        <position position="303"/>
    </location>
    <ligand>
        <name>UDP-N-acetyl-alpha-D-glucosamine</name>
        <dbReference type="ChEBI" id="CHEBI:57705"/>
    </ligand>
</feature>
<dbReference type="InterPro" id="IPR004276">
    <property type="entry name" value="GlycoTrans_28_N"/>
</dbReference>
<dbReference type="PANTHER" id="PTHR21015">
    <property type="entry name" value="UDP-N-ACETYLGLUCOSAMINE--N-ACETYLMURAMYL-(PENTAPEPTIDE) PYROPHOSPHORYL-UNDECAPRENOL N-ACETYLGLUCOSAMINE TRANSFERASE 1"/>
    <property type="match status" value="1"/>
</dbReference>
<dbReference type="InterPro" id="IPR007235">
    <property type="entry name" value="Glyco_trans_28_C"/>
</dbReference>
<evidence type="ECO:0000256" key="7">
    <source>
        <dbReference type="ARBA" id="ARBA00023136"/>
    </source>
</evidence>
<dbReference type="SUPFAM" id="SSF53756">
    <property type="entry name" value="UDP-Glycosyltransferase/glycogen phosphorylase"/>
    <property type="match status" value="1"/>
</dbReference>
<evidence type="ECO:0000313" key="14">
    <source>
        <dbReference type="Proteomes" id="UP000033915"/>
    </source>
</evidence>
<keyword evidence="7 10" id="KW-0472">Membrane</keyword>
<dbReference type="GO" id="GO:0050511">
    <property type="term" value="F:undecaprenyldiphospho-muramoylpentapeptide beta-N-acetylglucosaminyltransferase activity"/>
    <property type="evidence" value="ECO:0007669"/>
    <property type="project" value="UniProtKB-UniRule"/>
</dbReference>
<keyword evidence="9 10" id="KW-0961">Cell wall biogenesis/degradation</keyword>
<dbReference type="Pfam" id="PF04101">
    <property type="entry name" value="Glyco_tran_28_C"/>
    <property type="match status" value="1"/>
</dbReference>
<evidence type="ECO:0000256" key="9">
    <source>
        <dbReference type="ARBA" id="ARBA00023316"/>
    </source>
</evidence>
<dbReference type="AlphaFoldDB" id="A0A0G1KJG7"/>
<dbReference type="InterPro" id="IPR006009">
    <property type="entry name" value="GlcNAc_MurG"/>
</dbReference>
<comment type="subcellular location">
    <subcellularLocation>
        <location evidence="10">Cell membrane</location>
        <topology evidence="10">Peripheral membrane protein</topology>
        <orientation evidence="10">Cytoplasmic side</orientation>
    </subcellularLocation>
</comment>
<evidence type="ECO:0000256" key="8">
    <source>
        <dbReference type="ARBA" id="ARBA00023306"/>
    </source>
</evidence>
<dbReference type="EMBL" id="LCJT01000013">
    <property type="protein sequence ID" value="KKT83668.1"/>
    <property type="molecule type" value="Genomic_DNA"/>
</dbReference>
<comment type="function">
    <text evidence="10">Cell wall formation. Catalyzes the transfer of a GlcNAc subunit on undecaprenyl-pyrophosphoryl-MurNAc-pentapeptide (lipid intermediate I) to form undecaprenyl-pyrophosphoryl-MurNAc-(pentapeptide)GlcNAc (lipid intermediate II).</text>
</comment>
<keyword evidence="2 10" id="KW-0132">Cell division</keyword>
<dbReference type="NCBIfam" id="TIGR01133">
    <property type="entry name" value="murG"/>
    <property type="match status" value="1"/>
</dbReference>
<keyword evidence="5 10" id="KW-0133">Cell shape</keyword>
<keyword evidence="1 10" id="KW-1003">Cell membrane</keyword>
<evidence type="ECO:0000256" key="4">
    <source>
        <dbReference type="ARBA" id="ARBA00022679"/>
    </source>
</evidence>
<evidence type="ECO:0000256" key="1">
    <source>
        <dbReference type="ARBA" id="ARBA00022475"/>
    </source>
</evidence>
<dbReference type="GO" id="GO:0005886">
    <property type="term" value="C:plasma membrane"/>
    <property type="evidence" value="ECO:0007669"/>
    <property type="project" value="UniProtKB-SubCell"/>
</dbReference>
<name>A0A0G1KJG7_9BACT</name>
<dbReference type="GO" id="GO:0005975">
    <property type="term" value="P:carbohydrate metabolic process"/>
    <property type="evidence" value="ECO:0007669"/>
    <property type="project" value="InterPro"/>
</dbReference>
<dbReference type="Pfam" id="PF03033">
    <property type="entry name" value="Glyco_transf_28"/>
    <property type="match status" value="1"/>
</dbReference>
<comment type="catalytic activity">
    <reaction evidence="10">
        <text>di-trans,octa-cis-undecaprenyl diphospho-N-acetyl-alpha-D-muramoyl-L-alanyl-D-glutamyl-meso-2,6-diaminopimeloyl-D-alanyl-D-alanine + UDP-N-acetyl-alpha-D-glucosamine = di-trans,octa-cis-undecaprenyl diphospho-[N-acetyl-alpha-D-glucosaminyl-(1-&gt;4)]-N-acetyl-alpha-D-muramoyl-L-alanyl-D-glutamyl-meso-2,6-diaminopimeloyl-D-alanyl-D-alanine + UDP + H(+)</text>
        <dbReference type="Rhea" id="RHEA:31227"/>
        <dbReference type="ChEBI" id="CHEBI:15378"/>
        <dbReference type="ChEBI" id="CHEBI:57705"/>
        <dbReference type="ChEBI" id="CHEBI:58223"/>
        <dbReference type="ChEBI" id="CHEBI:61387"/>
        <dbReference type="ChEBI" id="CHEBI:61388"/>
        <dbReference type="EC" id="2.4.1.227"/>
    </reaction>
</comment>
<reference evidence="13 14" key="1">
    <citation type="journal article" date="2015" name="Nature">
        <title>rRNA introns, odd ribosomes, and small enigmatic genomes across a large radiation of phyla.</title>
        <authorList>
            <person name="Brown C.T."/>
            <person name="Hug L.A."/>
            <person name="Thomas B.C."/>
            <person name="Sharon I."/>
            <person name="Castelle C.J."/>
            <person name="Singh A."/>
            <person name="Wilkins M.J."/>
            <person name="Williams K.H."/>
            <person name="Banfield J.F."/>
        </authorList>
    </citation>
    <scope>NUCLEOTIDE SEQUENCE [LARGE SCALE GENOMIC DNA]</scope>
</reference>